<dbReference type="CDD" id="cd04301">
    <property type="entry name" value="NAT_SF"/>
    <property type="match status" value="1"/>
</dbReference>
<dbReference type="PROSITE" id="PS51186">
    <property type="entry name" value="GNAT"/>
    <property type="match status" value="1"/>
</dbReference>
<evidence type="ECO:0000313" key="5">
    <source>
        <dbReference type="Proteomes" id="UP000014160"/>
    </source>
</evidence>
<dbReference type="InterPro" id="IPR016181">
    <property type="entry name" value="Acyl_CoA_acyltransferase"/>
</dbReference>
<keyword evidence="5" id="KW-1185">Reference proteome</keyword>
<dbReference type="RefSeq" id="WP_010779816.1">
    <property type="nucleotide sequence ID" value="NZ_ASWH01000001.1"/>
</dbReference>
<gene>
    <name evidence="3" type="ORF">I592_02570</name>
    <name evidence="2" type="ORF">UKC_01397</name>
</gene>
<evidence type="ECO:0000259" key="1">
    <source>
        <dbReference type="PROSITE" id="PS51186"/>
    </source>
</evidence>
<reference evidence="3 5" key="2">
    <citation type="submission" date="2013-03" db="EMBL/GenBank/DDBJ databases">
        <title>The Genome Sequence of Enterococcus gilvus ATCC BAA-350 (PacBio/Illumina hybrid assembly).</title>
        <authorList>
            <consortium name="The Broad Institute Genomics Platform"/>
            <consortium name="The Broad Institute Genome Sequencing Center for Infectious Disease"/>
            <person name="Earl A."/>
            <person name="Russ C."/>
            <person name="Gilmore M."/>
            <person name="Surin D."/>
            <person name="Walker B."/>
            <person name="Young S."/>
            <person name="Zeng Q."/>
            <person name="Gargeya S."/>
            <person name="Fitzgerald M."/>
            <person name="Haas B."/>
            <person name="Abouelleil A."/>
            <person name="Allen A.W."/>
            <person name="Alvarado L."/>
            <person name="Arachchi H.M."/>
            <person name="Berlin A.M."/>
            <person name="Chapman S.B."/>
            <person name="Gainer-Dewar J."/>
            <person name="Goldberg J."/>
            <person name="Griggs A."/>
            <person name="Gujja S."/>
            <person name="Hansen M."/>
            <person name="Howarth C."/>
            <person name="Imamovic A."/>
            <person name="Ireland A."/>
            <person name="Larimer J."/>
            <person name="McCowan C."/>
            <person name="Murphy C."/>
            <person name="Pearson M."/>
            <person name="Poon T.W."/>
            <person name="Priest M."/>
            <person name="Roberts A."/>
            <person name="Saif S."/>
            <person name="Shea T."/>
            <person name="Sisk P."/>
            <person name="Sykes S."/>
            <person name="Wortman J."/>
            <person name="Nusbaum C."/>
            <person name="Birren B."/>
        </authorList>
    </citation>
    <scope>NUCLEOTIDE SEQUENCE [LARGE SCALE GENOMIC DNA]</scope>
    <source>
        <strain evidence="3 5">ATCC BAA-350</strain>
    </source>
</reference>
<feature type="domain" description="N-acetyltransferase" evidence="1">
    <location>
        <begin position="1"/>
        <end position="140"/>
    </location>
</feature>
<accession>R2XRM8</accession>
<dbReference type="EMBL" id="ASWH01000001">
    <property type="protein sequence ID" value="EOW83243.1"/>
    <property type="molecule type" value="Genomic_DNA"/>
</dbReference>
<dbReference type="Gene3D" id="3.40.630.30">
    <property type="match status" value="1"/>
</dbReference>
<sequence length="141" mass="15870">MEIKQSDRDTLLPLLDRVFEQQHEGVFADRLPEDKEQEIAFGAWAAGRLTGGIVGKRQYDTLHISLLGVEEGQQKSGMGSKLIQAMEAWAVEEDVKTLTLTTKAYQALGFYLKHGYEVFGELADVPMMGTTKYYLAKKINR</sequence>
<evidence type="ECO:0000313" key="3">
    <source>
        <dbReference type="EMBL" id="EOW83243.1"/>
    </source>
</evidence>
<name>R2XRM8_9ENTE</name>
<dbReference type="HOGENOM" id="CLU_115862_1_0_9"/>
<dbReference type="Proteomes" id="UP000013750">
    <property type="component" value="Unassembled WGS sequence"/>
</dbReference>
<dbReference type="EMBL" id="AJDQ01000006">
    <property type="protein sequence ID" value="EOI57183.1"/>
    <property type="molecule type" value="Genomic_DNA"/>
</dbReference>
<dbReference type="AlphaFoldDB" id="R2XRM8"/>
<comment type="caution">
    <text evidence="2">The sequence shown here is derived from an EMBL/GenBank/DDBJ whole genome shotgun (WGS) entry which is preliminary data.</text>
</comment>
<evidence type="ECO:0000313" key="4">
    <source>
        <dbReference type="Proteomes" id="UP000013750"/>
    </source>
</evidence>
<dbReference type="Proteomes" id="UP000014160">
    <property type="component" value="Unassembled WGS sequence"/>
</dbReference>
<reference evidence="2 4" key="1">
    <citation type="submission" date="2013-02" db="EMBL/GenBank/DDBJ databases">
        <title>The Genome Sequence of Enterococcus gilvus ATCC BAA-350.</title>
        <authorList>
            <consortium name="The Broad Institute Genome Sequencing Platform"/>
            <consortium name="The Broad Institute Genome Sequencing Center for Infectious Disease"/>
            <person name="Earl A.M."/>
            <person name="Gilmore M.S."/>
            <person name="Lebreton F."/>
            <person name="Walker B."/>
            <person name="Young S.K."/>
            <person name="Zeng Q."/>
            <person name="Gargeya S."/>
            <person name="Fitzgerald M."/>
            <person name="Haas B."/>
            <person name="Abouelleil A."/>
            <person name="Alvarado L."/>
            <person name="Arachchi H.M."/>
            <person name="Berlin A.M."/>
            <person name="Chapman S.B."/>
            <person name="Dewar J."/>
            <person name="Goldberg J."/>
            <person name="Griggs A."/>
            <person name="Gujja S."/>
            <person name="Hansen M."/>
            <person name="Howarth C."/>
            <person name="Imamovic A."/>
            <person name="Larimer J."/>
            <person name="McCowan C."/>
            <person name="Murphy C."/>
            <person name="Neiman D."/>
            <person name="Pearson M."/>
            <person name="Priest M."/>
            <person name="Roberts A."/>
            <person name="Saif S."/>
            <person name="Shea T."/>
            <person name="Sisk P."/>
            <person name="Sykes S."/>
            <person name="Wortman J."/>
            <person name="Nusbaum C."/>
            <person name="Birren B."/>
        </authorList>
    </citation>
    <scope>NUCLEOTIDE SEQUENCE [LARGE SCALE GENOMIC DNA]</scope>
    <source>
        <strain evidence="2 4">ATCC BAA-350</strain>
    </source>
</reference>
<protein>
    <recommendedName>
        <fullName evidence="1">N-acetyltransferase domain-containing protein</fullName>
    </recommendedName>
</protein>
<dbReference type="eggNOG" id="COG0456">
    <property type="taxonomic scope" value="Bacteria"/>
</dbReference>
<dbReference type="InterPro" id="IPR000182">
    <property type="entry name" value="GNAT_dom"/>
</dbReference>
<evidence type="ECO:0000313" key="2">
    <source>
        <dbReference type="EMBL" id="EOI57183.1"/>
    </source>
</evidence>
<dbReference type="Pfam" id="PF00583">
    <property type="entry name" value="Acetyltransf_1"/>
    <property type="match status" value="1"/>
</dbReference>
<dbReference type="GO" id="GO:0016747">
    <property type="term" value="F:acyltransferase activity, transferring groups other than amino-acyl groups"/>
    <property type="evidence" value="ECO:0007669"/>
    <property type="project" value="InterPro"/>
</dbReference>
<proteinExistence type="predicted"/>
<organism evidence="2 4">
    <name type="scientific">Enterococcus gilvus ATCC BAA-350</name>
    <dbReference type="NCBI Taxonomy" id="1158614"/>
    <lineage>
        <taxon>Bacteria</taxon>
        <taxon>Bacillati</taxon>
        <taxon>Bacillota</taxon>
        <taxon>Bacilli</taxon>
        <taxon>Lactobacillales</taxon>
        <taxon>Enterococcaceae</taxon>
        <taxon>Enterococcus</taxon>
    </lineage>
</organism>
<dbReference type="PATRIC" id="fig|1158614.3.peg.1411"/>
<dbReference type="SUPFAM" id="SSF55729">
    <property type="entry name" value="Acyl-CoA N-acyltransferases (Nat)"/>
    <property type="match status" value="1"/>
</dbReference>
<dbReference type="OrthoDB" id="9787920at2"/>